<sequence length="218" mass="24185">MVTRRPQPRSSNGALPAGSRRCDGARPGGTRPLDDPAYDDLFATAARWRRPIFIHPQIPSNELHDAAYRGLDPVIDLALATFGWGWHMEAGLSVLRLILRGTFDRHPDLQLVLGHWGEMLLFWMDRVDSISGVAKHLDRRVSDCLRTNIHITSSGMLQQRLLRHTLDFTGANQVLFSTDHPFHQPDAAAVKEFFDAIADPATCTAIASGNAEGLFQLA</sequence>
<dbReference type="KEGG" id="afs:AFR_12765"/>
<dbReference type="PANTHER" id="PTHR21240">
    <property type="entry name" value="2-AMINO-3-CARBOXYLMUCONATE-6-SEMIALDEHYDE DECARBOXYLASE"/>
    <property type="match status" value="1"/>
</dbReference>
<keyword evidence="1" id="KW-0456">Lyase</keyword>
<accession>U5VVD9</accession>
<dbReference type="InterPro" id="IPR032466">
    <property type="entry name" value="Metal_Hydrolase"/>
</dbReference>
<name>U5VVD9_9ACTN</name>
<dbReference type="PATRIC" id="fig|1246995.3.peg.2593"/>
<reference evidence="4 5" key="1">
    <citation type="journal article" date="2014" name="J. Biotechnol.">
        <title>Complete genome sequence of the actinobacterium Actinoplanes friuliensis HAG 010964, producer of the lipopeptide antibiotic friulimycin.</title>
        <authorList>
            <person name="Ruckert C."/>
            <person name="Szczepanowski R."/>
            <person name="Albersmeier A."/>
            <person name="Goesmann A."/>
            <person name="Fischer N."/>
            <person name="Steinkamper A."/>
            <person name="Puhler A."/>
            <person name="Biener R."/>
            <person name="Schwartz D."/>
            <person name="Kalinowski J."/>
        </authorList>
    </citation>
    <scope>NUCLEOTIDE SEQUENCE [LARGE SCALE GENOMIC DNA]</scope>
    <source>
        <strain evidence="4 5">DSM 7358</strain>
    </source>
</reference>
<keyword evidence="5" id="KW-1185">Reference proteome</keyword>
<dbReference type="STRING" id="1246995.AFR_12765"/>
<dbReference type="Proteomes" id="UP000017746">
    <property type="component" value="Chromosome"/>
</dbReference>
<keyword evidence="4" id="KW-0378">Hydrolase</keyword>
<proteinExistence type="predicted"/>
<dbReference type="GO" id="GO:0019748">
    <property type="term" value="P:secondary metabolic process"/>
    <property type="evidence" value="ECO:0007669"/>
    <property type="project" value="TreeGrafter"/>
</dbReference>
<dbReference type="eggNOG" id="COG2159">
    <property type="taxonomic scope" value="Bacteria"/>
</dbReference>
<feature type="region of interest" description="Disordered" evidence="2">
    <location>
        <begin position="1"/>
        <end position="36"/>
    </location>
</feature>
<evidence type="ECO:0000259" key="3">
    <source>
        <dbReference type="Pfam" id="PF04909"/>
    </source>
</evidence>
<evidence type="ECO:0000256" key="2">
    <source>
        <dbReference type="SAM" id="MobiDB-lite"/>
    </source>
</evidence>
<dbReference type="GO" id="GO:0016787">
    <property type="term" value="F:hydrolase activity"/>
    <property type="evidence" value="ECO:0007669"/>
    <property type="project" value="UniProtKB-KW"/>
</dbReference>
<organism evidence="4 5">
    <name type="scientific">Actinoplanes friuliensis DSM 7358</name>
    <dbReference type="NCBI Taxonomy" id="1246995"/>
    <lineage>
        <taxon>Bacteria</taxon>
        <taxon>Bacillati</taxon>
        <taxon>Actinomycetota</taxon>
        <taxon>Actinomycetes</taxon>
        <taxon>Micromonosporales</taxon>
        <taxon>Micromonosporaceae</taxon>
        <taxon>Actinoplanes</taxon>
    </lineage>
</organism>
<gene>
    <name evidence="4" type="ORF">AFR_12765</name>
</gene>
<dbReference type="HOGENOM" id="CLU_039329_5_2_11"/>
<protein>
    <submittedName>
        <fullName evidence="4">Putative amidohydrolase/decarboxylase</fullName>
    </submittedName>
</protein>
<dbReference type="Pfam" id="PF04909">
    <property type="entry name" value="Amidohydro_2"/>
    <property type="match status" value="1"/>
</dbReference>
<dbReference type="PANTHER" id="PTHR21240:SF30">
    <property type="entry name" value="AMIDOHYDROLASE-RELATED DOMAIN-CONTAINING PROTEIN-RELATED"/>
    <property type="match status" value="1"/>
</dbReference>
<dbReference type="SUPFAM" id="SSF51556">
    <property type="entry name" value="Metallo-dependent hydrolases"/>
    <property type="match status" value="1"/>
</dbReference>
<dbReference type="Gene3D" id="3.20.20.140">
    <property type="entry name" value="Metal-dependent hydrolases"/>
    <property type="match status" value="1"/>
</dbReference>
<dbReference type="GO" id="GO:0016831">
    <property type="term" value="F:carboxy-lyase activity"/>
    <property type="evidence" value="ECO:0007669"/>
    <property type="project" value="InterPro"/>
</dbReference>
<evidence type="ECO:0000256" key="1">
    <source>
        <dbReference type="ARBA" id="ARBA00023239"/>
    </source>
</evidence>
<dbReference type="InterPro" id="IPR006680">
    <property type="entry name" value="Amidohydro-rel"/>
</dbReference>
<evidence type="ECO:0000313" key="4">
    <source>
        <dbReference type="EMBL" id="AGZ40839.1"/>
    </source>
</evidence>
<dbReference type="EMBL" id="CP006272">
    <property type="protein sequence ID" value="AGZ40839.1"/>
    <property type="molecule type" value="Genomic_DNA"/>
</dbReference>
<dbReference type="GO" id="GO:0005829">
    <property type="term" value="C:cytosol"/>
    <property type="evidence" value="ECO:0007669"/>
    <property type="project" value="TreeGrafter"/>
</dbReference>
<dbReference type="AlphaFoldDB" id="U5VVD9"/>
<dbReference type="InterPro" id="IPR032465">
    <property type="entry name" value="ACMSD"/>
</dbReference>
<feature type="domain" description="Amidohydrolase-related" evidence="3">
    <location>
        <begin position="27"/>
        <end position="216"/>
    </location>
</feature>
<evidence type="ECO:0000313" key="5">
    <source>
        <dbReference type="Proteomes" id="UP000017746"/>
    </source>
</evidence>